<accession>D3FWJ7</accession>
<gene>
    <name evidence="2" type="ordered locus">BpOF4_12210</name>
</gene>
<feature type="transmembrane region" description="Helical" evidence="1">
    <location>
        <begin position="16"/>
        <end position="34"/>
    </location>
</feature>
<dbReference type="RefSeq" id="WP_012957859.1">
    <property type="nucleotide sequence ID" value="NC_013791.2"/>
</dbReference>
<keyword evidence="1" id="KW-0472">Membrane</keyword>
<dbReference type="STRING" id="398511.BpOF4_12210"/>
<evidence type="ECO:0008006" key="4">
    <source>
        <dbReference type="Google" id="ProtNLM"/>
    </source>
</evidence>
<reference evidence="2 3" key="1">
    <citation type="journal article" date="2011" name="Environ. Microbiol.">
        <title>Genome of alkaliphilic Bacillus pseudofirmus OF4 reveals adaptations that support the ability to grow in an external pH range from 7.5 to 11.4.</title>
        <authorList>
            <person name="Janto B."/>
            <person name="Ahmed A."/>
            <person name="Ito M."/>
            <person name="Liu J."/>
            <person name="Hicks D.B."/>
            <person name="Pagni S."/>
            <person name="Fackelmayer O.J."/>
            <person name="Smith T.A."/>
            <person name="Earl J."/>
            <person name="Elbourne L.D."/>
            <person name="Hassan K."/>
            <person name="Paulsen I.T."/>
            <person name="Kolsto A.B."/>
            <person name="Tourasse N.J."/>
            <person name="Ehrlich G.D."/>
            <person name="Boissy R."/>
            <person name="Ivey D.M."/>
            <person name="Li G."/>
            <person name="Xue Y."/>
            <person name="Ma Y."/>
            <person name="Hu F.Z."/>
            <person name="Krulwich T.A."/>
        </authorList>
    </citation>
    <scope>NUCLEOTIDE SEQUENCE [LARGE SCALE GENOMIC DNA]</scope>
    <source>
        <strain evidence="3">ATCC BAA-2126 / JCM 17055 / OF4</strain>
    </source>
</reference>
<dbReference type="AlphaFoldDB" id="D3FWJ7"/>
<dbReference type="EMBL" id="CP001878">
    <property type="protein sequence ID" value="ADC50495.1"/>
    <property type="molecule type" value="Genomic_DNA"/>
</dbReference>
<evidence type="ECO:0000256" key="1">
    <source>
        <dbReference type="SAM" id="Phobius"/>
    </source>
</evidence>
<dbReference type="Proteomes" id="UP000001544">
    <property type="component" value="Chromosome"/>
</dbReference>
<protein>
    <recommendedName>
        <fullName evidence="4">Phage protein</fullName>
    </recommendedName>
</protein>
<organism evidence="2 3">
    <name type="scientific">Alkalihalophilus pseudofirmus (strain ATCC BAA-2126 / JCM 17055 / OF4)</name>
    <name type="common">Bacillus pseudofirmus</name>
    <dbReference type="NCBI Taxonomy" id="398511"/>
    <lineage>
        <taxon>Bacteria</taxon>
        <taxon>Bacillati</taxon>
        <taxon>Bacillota</taxon>
        <taxon>Bacilli</taxon>
        <taxon>Bacillales</taxon>
        <taxon>Bacillaceae</taxon>
        <taxon>Alkalihalophilus</taxon>
    </lineage>
</organism>
<keyword evidence="3" id="KW-1185">Reference proteome</keyword>
<keyword evidence="1" id="KW-0812">Transmembrane</keyword>
<evidence type="ECO:0000313" key="2">
    <source>
        <dbReference type="EMBL" id="ADC50495.1"/>
    </source>
</evidence>
<name>D3FWJ7_ALKPO</name>
<keyword evidence="1" id="KW-1133">Transmembrane helix</keyword>
<dbReference type="HOGENOM" id="CLU_2714022_0_0_9"/>
<evidence type="ECO:0000313" key="3">
    <source>
        <dbReference type="Proteomes" id="UP000001544"/>
    </source>
</evidence>
<dbReference type="KEGG" id="bpf:BpOF4_12210"/>
<proteinExistence type="predicted"/>
<sequence length="72" mass="8491">MKEFADRIIGFSPEGVVIWSAIGATILAALFQWGTTRYKKKVELPWMREENQKNKEQMINNFKKSTREELEK</sequence>